<dbReference type="EMBL" id="JAAGRR010000034">
    <property type="protein sequence ID" value="NDY42105.1"/>
    <property type="molecule type" value="Genomic_DNA"/>
</dbReference>
<keyword evidence="1" id="KW-0472">Membrane</keyword>
<proteinExistence type="predicted"/>
<gene>
    <name evidence="2" type="ORF">G3N55_04485</name>
</gene>
<dbReference type="Proteomes" id="UP000469346">
    <property type="component" value="Unassembled WGS sequence"/>
</dbReference>
<evidence type="ECO:0000313" key="2">
    <source>
        <dbReference type="EMBL" id="NDY42105.1"/>
    </source>
</evidence>
<dbReference type="PROSITE" id="PS00409">
    <property type="entry name" value="PROKAR_NTER_METHYL"/>
    <property type="match status" value="1"/>
</dbReference>
<protein>
    <submittedName>
        <fullName evidence="2">Prepilin-type N-terminal cleavage/methylation domain-containing protein</fullName>
    </submittedName>
</protein>
<dbReference type="NCBIfam" id="TIGR02532">
    <property type="entry name" value="IV_pilin_GFxxxE"/>
    <property type="match status" value="1"/>
</dbReference>
<dbReference type="AlphaFoldDB" id="A0A6N9TLJ7"/>
<accession>A0A6N9TLJ7</accession>
<comment type="caution">
    <text evidence="2">The sequence shown here is derived from an EMBL/GenBank/DDBJ whole genome shotgun (WGS) entry which is preliminary data.</text>
</comment>
<dbReference type="InterPro" id="IPR012902">
    <property type="entry name" value="N_methyl_site"/>
</dbReference>
<evidence type="ECO:0000256" key="1">
    <source>
        <dbReference type="SAM" id="Phobius"/>
    </source>
</evidence>
<dbReference type="SUPFAM" id="SSF54523">
    <property type="entry name" value="Pili subunits"/>
    <property type="match status" value="1"/>
</dbReference>
<keyword evidence="3" id="KW-1185">Reference proteome</keyword>
<sequence>MRTRHLANRQGFTLIELAVVLVIIGLILGAVMKGRDLIQSAQVKNFYSGFLGKWYSIGVSYYDRTGKRLSGAVDTTMISTLKKVGINPKTLIKSPDPTKREIAGEYAAGNVTLTFSKNSDGLPTLVAASIPTDVAVALDKIIDGSANGTQGTFIRGDSAADWPDANGTTTVTGNWTLDI</sequence>
<dbReference type="RefSeq" id="WP_163298250.1">
    <property type="nucleotide sequence ID" value="NZ_JAAGRR010000034.1"/>
</dbReference>
<evidence type="ECO:0000313" key="3">
    <source>
        <dbReference type="Proteomes" id="UP000469346"/>
    </source>
</evidence>
<feature type="transmembrane region" description="Helical" evidence="1">
    <location>
        <begin position="12"/>
        <end position="32"/>
    </location>
</feature>
<organism evidence="2 3">
    <name type="scientific">Dissulfurirhabdus thermomarina</name>
    <dbReference type="NCBI Taxonomy" id="1765737"/>
    <lineage>
        <taxon>Bacteria</taxon>
        <taxon>Deltaproteobacteria</taxon>
        <taxon>Dissulfurirhabdaceae</taxon>
        <taxon>Dissulfurirhabdus</taxon>
    </lineage>
</organism>
<dbReference type="Pfam" id="PF07963">
    <property type="entry name" value="N_methyl"/>
    <property type="match status" value="1"/>
</dbReference>
<keyword evidence="1" id="KW-1133">Transmembrane helix</keyword>
<reference evidence="2 3" key="1">
    <citation type="submission" date="2020-02" db="EMBL/GenBank/DDBJ databases">
        <title>Comparative genomics of sulfur disproportionating microorganisms.</title>
        <authorList>
            <person name="Ward L.M."/>
            <person name="Bertran E."/>
            <person name="Johnston D.T."/>
        </authorList>
    </citation>
    <scope>NUCLEOTIDE SEQUENCE [LARGE SCALE GENOMIC DNA]</scope>
    <source>
        <strain evidence="2 3">DSM 100025</strain>
    </source>
</reference>
<keyword evidence="1" id="KW-0812">Transmembrane</keyword>
<name>A0A6N9TLJ7_DISTH</name>
<dbReference type="InterPro" id="IPR045584">
    <property type="entry name" value="Pilin-like"/>
</dbReference>